<evidence type="ECO:0000256" key="6">
    <source>
        <dbReference type="SAM" id="MobiDB-lite"/>
    </source>
</evidence>
<comment type="subcellular location">
    <subcellularLocation>
        <location evidence="1">Membrane</location>
    </subcellularLocation>
</comment>
<evidence type="ECO:0000256" key="4">
    <source>
        <dbReference type="ARBA" id="ARBA00022989"/>
    </source>
</evidence>
<feature type="region of interest" description="Disordered" evidence="6">
    <location>
        <begin position="5"/>
        <end position="26"/>
    </location>
</feature>
<evidence type="ECO:0000313" key="8">
    <source>
        <dbReference type="EMBL" id="RDX75144.1"/>
    </source>
</evidence>
<organism evidence="8 9">
    <name type="scientific">Mucuna pruriens</name>
    <name type="common">Velvet bean</name>
    <name type="synonym">Dolichos pruriens</name>
    <dbReference type="NCBI Taxonomy" id="157652"/>
    <lineage>
        <taxon>Eukaryota</taxon>
        <taxon>Viridiplantae</taxon>
        <taxon>Streptophyta</taxon>
        <taxon>Embryophyta</taxon>
        <taxon>Tracheophyta</taxon>
        <taxon>Spermatophyta</taxon>
        <taxon>Magnoliopsida</taxon>
        <taxon>eudicotyledons</taxon>
        <taxon>Gunneridae</taxon>
        <taxon>Pentapetalae</taxon>
        <taxon>rosids</taxon>
        <taxon>fabids</taxon>
        <taxon>Fabales</taxon>
        <taxon>Fabaceae</taxon>
        <taxon>Papilionoideae</taxon>
        <taxon>50 kb inversion clade</taxon>
        <taxon>NPAAA clade</taxon>
        <taxon>indigoferoid/millettioid clade</taxon>
        <taxon>Phaseoleae</taxon>
        <taxon>Mucuna</taxon>
    </lineage>
</organism>
<dbReference type="InterPro" id="IPR007749">
    <property type="entry name" value="DUF677"/>
</dbReference>
<feature type="transmembrane region" description="Helical" evidence="7">
    <location>
        <begin position="177"/>
        <end position="195"/>
    </location>
</feature>
<feature type="compositionally biased region" description="Polar residues" evidence="6">
    <location>
        <begin position="16"/>
        <end position="26"/>
    </location>
</feature>
<dbReference type="PANTHER" id="PTHR31113">
    <property type="entry name" value="UPF0496 PROTEIN 3-RELATED"/>
    <property type="match status" value="1"/>
</dbReference>
<dbReference type="EMBL" id="QJKJ01009927">
    <property type="protein sequence ID" value="RDX75144.1"/>
    <property type="molecule type" value="Genomic_DNA"/>
</dbReference>
<keyword evidence="5 7" id="KW-0472">Membrane</keyword>
<dbReference type="Proteomes" id="UP000257109">
    <property type="component" value="Unassembled WGS sequence"/>
</dbReference>
<evidence type="ECO:0000313" key="9">
    <source>
        <dbReference type="Proteomes" id="UP000257109"/>
    </source>
</evidence>
<feature type="transmembrane region" description="Helical" evidence="7">
    <location>
        <begin position="394"/>
        <end position="417"/>
    </location>
</feature>
<dbReference type="AlphaFoldDB" id="A0A371FA26"/>
<sequence length="580" mass="65010">MLECLSFKSSTSSSTVPNPSQEDTPSISREYNLAVHTTSYTEIRSNVEAQAHHLNPTREHVQEALTTIKTPSPLISTFFDHTETASDLCLTLHQCLLRARELHAPLLDLFQTFDPAHPTQTDCDRALRLFHPFDTVQNPIPDFHTFSAVRASLSSLKTQLDRRVAKSLSRLRVFRRALRGSTLCLVAVAIAVVAATVAATVHAVAAMAAGAAAVPACASEKRELAKLRQLDAAAKCAYVLSNDLGTIDALVSRLRAAVEGDKVLVRLGLERGGERYLVQEVIKQLWKSHQGFMHQVEDLEEHIILCFYNINKARLLAKGQNYVLTKRNYGLYLHYPDLHALKTCMQNQKYVSLVNEAQVFLDPALLDRSGDLTKRGLTEHDPLLSFAFQISKTLAAIVGGTAGLVALVGMIVVLIWFCLSHNRSVSRTSETGSSDPSQGRKKLNYHYKALDALRWKTSLATKEFSEKILIGEWKLWEVYRVLLCDGVLVAIKRHALPTQEFVDEGAYQGWLIFTLWAPSWYIKISKQPMFLWMKTSLLRSQMQDYVTFFGRDEIAGPSSQVFCLDKLLNQLLDKLLNMLL</sequence>
<accession>A0A371FA26</accession>
<dbReference type="GO" id="GO:0016020">
    <property type="term" value="C:membrane"/>
    <property type="evidence" value="ECO:0007669"/>
    <property type="project" value="UniProtKB-SubCell"/>
</dbReference>
<dbReference type="PANTHER" id="PTHR31113:SF5">
    <property type="entry name" value="OS04G0405700 PROTEIN"/>
    <property type="match status" value="1"/>
</dbReference>
<feature type="non-terminal residue" evidence="8">
    <location>
        <position position="1"/>
    </location>
</feature>
<reference evidence="8" key="1">
    <citation type="submission" date="2018-05" db="EMBL/GenBank/DDBJ databases">
        <title>Draft genome of Mucuna pruriens seed.</title>
        <authorList>
            <person name="Nnadi N.E."/>
            <person name="Vos R."/>
            <person name="Hasami M.H."/>
            <person name="Devisetty U.K."/>
            <person name="Aguiy J.C."/>
        </authorList>
    </citation>
    <scope>NUCLEOTIDE SEQUENCE [LARGE SCALE GENOMIC DNA]</scope>
    <source>
        <strain evidence="8">JCA_2017</strain>
    </source>
</reference>
<evidence type="ECO:0000256" key="7">
    <source>
        <dbReference type="SAM" id="Phobius"/>
    </source>
</evidence>
<gene>
    <name evidence="8" type="ORF">CR513_45009</name>
</gene>
<evidence type="ECO:0000256" key="2">
    <source>
        <dbReference type="ARBA" id="ARBA00009074"/>
    </source>
</evidence>
<dbReference type="OrthoDB" id="1932397at2759"/>
<evidence type="ECO:0000256" key="3">
    <source>
        <dbReference type="ARBA" id="ARBA00022692"/>
    </source>
</evidence>
<comment type="similarity">
    <text evidence="2">Belongs to the UPF0496 family.</text>
</comment>
<evidence type="ECO:0000256" key="1">
    <source>
        <dbReference type="ARBA" id="ARBA00004370"/>
    </source>
</evidence>
<evidence type="ECO:0000256" key="5">
    <source>
        <dbReference type="ARBA" id="ARBA00023136"/>
    </source>
</evidence>
<keyword evidence="9" id="KW-1185">Reference proteome</keyword>
<keyword evidence="3 7" id="KW-0812">Transmembrane</keyword>
<proteinExistence type="inferred from homology"/>
<comment type="caution">
    <text evidence="8">The sequence shown here is derived from an EMBL/GenBank/DDBJ whole genome shotgun (WGS) entry which is preliminary data.</text>
</comment>
<protein>
    <submittedName>
        <fullName evidence="8">UPF0496 protein</fullName>
    </submittedName>
</protein>
<dbReference type="STRING" id="157652.A0A371FA26"/>
<name>A0A371FA26_MUCPR</name>
<keyword evidence="4 7" id="KW-1133">Transmembrane helix</keyword>
<dbReference type="Pfam" id="PF05055">
    <property type="entry name" value="DUF677"/>
    <property type="match status" value="1"/>
</dbReference>